<name>A0A6C0CU84_9ZZZZ</name>
<dbReference type="AlphaFoldDB" id="A0A6C0CU84"/>
<reference evidence="2" key="1">
    <citation type="journal article" date="2020" name="Nature">
        <title>Giant virus diversity and host interactions through global metagenomics.</title>
        <authorList>
            <person name="Schulz F."/>
            <person name="Roux S."/>
            <person name="Paez-Espino D."/>
            <person name="Jungbluth S."/>
            <person name="Walsh D.A."/>
            <person name="Denef V.J."/>
            <person name="McMahon K.D."/>
            <person name="Konstantinidis K.T."/>
            <person name="Eloe-Fadrosh E.A."/>
            <person name="Kyrpides N.C."/>
            <person name="Woyke T."/>
        </authorList>
    </citation>
    <scope>NUCLEOTIDE SEQUENCE</scope>
    <source>
        <strain evidence="2">GVMAG-M-3300022752-66</strain>
    </source>
</reference>
<evidence type="ECO:0000259" key="1">
    <source>
        <dbReference type="PROSITE" id="PS50157"/>
    </source>
</evidence>
<sequence length="262" mass="31040">MFNCQYCRKEYTRKSAHKRHVILCEIIHSKQVNSKASLKREEKCEEEETTSIPTLTTLYHIVQELAIENKKMREEISELHKHLTKGMKKVNVLEWLNTDPEQQIPMKTFKDFMKTIQVTQNAVHILMNDTALQTIIHIVQENVQQHIMEIPIKAFSQKNNSMYIYNTQPSAITSWKKLQPEEFILMLKHIHSKILSQLCEWYNKNKTEILKGEKLSDIYDKTLHKLMSVDFETSPTLVSKIRTHLYNLIKTDLKSVEYNFEF</sequence>
<dbReference type="PROSITE" id="PS50157">
    <property type="entry name" value="ZINC_FINGER_C2H2_2"/>
    <property type="match status" value="1"/>
</dbReference>
<protein>
    <recommendedName>
        <fullName evidence="1">C2H2-type domain-containing protein</fullName>
    </recommendedName>
</protein>
<organism evidence="2">
    <name type="scientific">viral metagenome</name>
    <dbReference type="NCBI Taxonomy" id="1070528"/>
    <lineage>
        <taxon>unclassified sequences</taxon>
        <taxon>metagenomes</taxon>
        <taxon>organismal metagenomes</taxon>
    </lineage>
</organism>
<accession>A0A6C0CU84</accession>
<dbReference type="InterPro" id="IPR013087">
    <property type="entry name" value="Znf_C2H2_type"/>
</dbReference>
<proteinExistence type="predicted"/>
<evidence type="ECO:0000313" key="2">
    <source>
        <dbReference type="EMBL" id="QHT08396.1"/>
    </source>
</evidence>
<dbReference type="EMBL" id="MN739495">
    <property type="protein sequence ID" value="QHT08396.1"/>
    <property type="molecule type" value="Genomic_DNA"/>
</dbReference>
<feature type="domain" description="C2H2-type" evidence="1">
    <location>
        <begin position="2"/>
        <end position="33"/>
    </location>
</feature>